<sequence length="269" mass="27229">MQQCVVMLLSGITLAVSATSISAVSYNITNITVDPNLVADGGNATTGTGLPDNVISNDKFTNTTSFAALVIYEVVPVSSEGCKGSAKQVALTVQPKPVIISGLSDIVCSGVSANIILSITNSVAGTIFNWSAPVNTGGMTGGTTGPSILIADVFENNTGSTQTATYTVIATSGDGCQSDPETVIVTVNPGPAVSINDGSDTILLCGGEDLQLNGNPTGGSGNYVTHSWTGQVAPLSSTTIQNPVFNTTGSGNYRLSYMVTDDNGCSATD</sequence>
<dbReference type="InterPro" id="IPR013783">
    <property type="entry name" value="Ig-like_fold"/>
</dbReference>
<evidence type="ECO:0000313" key="2">
    <source>
        <dbReference type="EMBL" id="GAI96435.1"/>
    </source>
</evidence>
<dbReference type="EMBL" id="BARW01015581">
    <property type="protein sequence ID" value="GAI96435.1"/>
    <property type="molecule type" value="Genomic_DNA"/>
</dbReference>
<reference evidence="2" key="1">
    <citation type="journal article" date="2014" name="Front. Microbiol.">
        <title>High frequency of phylogenetically diverse reductive dehalogenase-homologous genes in deep subseafloor sedimentary metagenomes.</title>
        <authorList>
            <person name="Kawai M."/>
            <person name="Futagami T."/>
            <person name="Toyoda A."/>
            <person name="Takaki Y."/>
            <person name="Nishi S."/>
            <person name="Hori S."/>
            <person name="Arai W."/>
            <person name="Tsubouchi T."/>
            <person name="Morono Y."/>
            <person name="Uchiyama I."/>
            <person name="Ito T."/>
            <person name="Fujiyama A."/>
            <person name="Inagaki F."/>
            <person name="Takami H."/>
        </authorList>
    </citation>
    <scope>NUCLEOTIDE SEQUENCE</scope>
    <source>
        <strain evidence="2">Expedition CK06-06</strain>
    </source>
</reference>
<proteinExistence type="predicted"/>
<dbReference type="Pfam" id="PF19406">
    <property type="entry name" value="PKD_5"/>
    <property type="match status" value="2"/>
</dbReference>
<gene>
    <name evidence="2" type="ORF">S12H4_27311</name>
</gene>
<dbReference type="AlphaFoldDB" id="X1U992"/>
<name>X1U992_9ZZZZ</name>
<feature type="domain" description="PKD-like" evidence="1">
    <location>
        <begin position="55"/>
        <end position="97"/>
    </location>
</feature>
<evidence type="ECO:0000259" key="1">
    <source>
        <dbReference type="Pfam" id="PF19406"/>
    </source>
</evidence>
<comment type="caution">
    <text evidence="2">The sequence shown here is derived from an EMBL/GenBank/DDBJ whole genome shotgun (WGS) entry which is preliminary data.</text>
</comment>
<dbReference type="Gene3D" id="2.60.40.10">
    <property type="entry name" value="Immunoglobulins"/>
    <property type="match status" value="1"/>
</dbReference>
<accession>X1U992</accession>
<protein>
    <recommendedName>
        <fullName evidence="1">PKD-like domain-containing protein</fullName>
    </recommendedName>
</protein>
<feature type="domain" description="PKD-like" evidence="1">
    <location>
        <begin position="106"/>
        <end position="191"/>
    </location>
</feature>
<feature type="non-terminal residue" evidence="2">
    <location>
        <position position="269"/>
    </location>
</feature>
<dbReference type="InterPro" id="IPR045828">
    <property type="entry name" value="PKD_Bacteroidetes"/>
</dbReference>
<organism evidence="2">
    <name type="scientific">marine sediment metagenome</name>
    <dbReference type="NCBI Taxonomy" id="412755"/>
    <lineage>
        <taxon>unclassified sequences</taxon>
        <taxon>metagenomes</taxon>
        <taxon>ecological metagenomes</taxon>
    </lineage>
</organism>